<dbReference type="InterPro" id="IPR007848">
    <property type="entry name" value="Small_mtfrase_dom"/>
</dbReference>
<dbReference type="SUPFAM" id="SSF53335">
    <property type="entry name" value="S-adenosyl-L-methionine-dependent methyltransferases"/>
    <property type="match status" value="1"/>
</dbReference>
<evidence type="ECO:0000313" key="8">
    <source>
        <dbReference type="EMBL" id="VFP83705.1"/>
    </source>
</evidence>
<reference evidence="8 9" key="1">
    <citation type="submission" date="2019-02" db="EMBL/GenBank/DDBJ databases">
        <authorList>
            <person name="Manzano-Marin A."/>
            <person name="Manzano-Marin A."/>
        </authorList>
    </citation>
    <scope>NUCLEOTIDE SEQUENCE [LARGE SCALE GENOMIC DNA]</scope>
    <source>
        <strain evidence="8 9">BuCilaricifoliae</strain>
    </source>
</reference>
<dbReference type="AlphaFoldDB" id="A0A451DBF5"/>
<dbReference type="InterPro" id="IPR029063">
    <property type="entry name" value="SAM-dependent_MTases_sf"/>
</dbReference>
<name>A0A451DBF5_9GAMM</name>
<evidence type="ECO:0000259" key="7">
    <source>
        <dbReference type="Pfam" id="PF08468"/>
    </source>
</evidence>
<dbReference type="GO" id="GO:0052914">
    <property type="term" value="F:16S rRNA (guanine(1207)-N(2))-methyltransferase activity"/>
    <property type="evidence" value="ECO:0007669"/>
    <property type="project" value="UniProtKB-EC"/>
</dbReference>
<evidence type="ECO:0000256" key="2">
    <source>
        <dbReference type="ARBA" id="ARBA00022552"/>
    </source>
</evidence>
<gene>
    <name evidence="8" type="primary">rsmC</name>
    <name evidence="8" type="ORF">BUCILAFE3058_217</name>
</gene>
<keyword evidence="1" id="KW-0963">Cytoplasm</keyword>
<dbReference type="EC" id="2.1.1.172" evidence="8"/>
<dbReference type="Pfam" id="PF08468">
    <property type="entry name" value="MTS_N"/>
    <property type="match status" value="1"/>
</dbReference>
<evidence type="ECO:0000256" key="3">
    <source>
        <dbReference type="ARBA" id="ARBA00022603"/>
    </source>
</evidence>
<dbReference type="Pfam" id="PF05175">
    <property type="entry name" value="MTS"/>
    <property type="match status" value="1"/>
</dbReference>
<protein>
    <submittedName>
        <fullName evidence="8">Ribosomal RNA small subunit methyltransferase C</fullName>
        <ecNumber evidence="8">2.1.1.172</ecNumber>
    </submittedName>
</protein>
<dbReference type="InterPro" id="IPR002052">
    <property type="entry name" value="DNA_methylase_N6_adenine_CS"/>
</dbReference>
<proteinExistence type="predicted"/>
<evidence type="ECO:0000256" key="1">
    <source>
        <dbReference type="ARBA" id="ARBA00022490"/>
    </source>
</evidence>
<evidence type="ECO:0000256" key="4">
    <source>
        <dbReference type="ARBA" id="ARBA00022679"/>
    </source>
</evidence>
<evidence type="ECO:0000256" key="5">
    <source>
        <dbReference type="ARBA" id="ARBA00022691"/>
    </source>
</evidence>
<organism evidence="8 9">
    <name type="scientific">Buchnera aphidicola</name>
    <name type="common">Cinara laricifoliae</name>
    <dbReference type="NCBI Taxonomy" id="2518977"/>
    <lineage>
        <taxon>Bacteria</taxon>
        <taxon>Pseudomonadati</taxon>
        <taxon>Pseudomonadota</taxon>
        <taxon>Gammaproteobacteria</taxon>
        <taxon>Enterobacterales</taxon>
        <taxon>Erwiniaceae</taxon>
        <taxon>Buchnera</taxon>
    </lineage>
</organism>
<dbReference type="Proteomes" id="UP000294349">
    <property type="component" value="Chromosome"/>
</dbReference>
<dbReference type="CDD" id="cd02440">
    <property type="entry name" value="AdoMet_MTases"/>
    <property type="match status" value="1"/>
</dbReference>
<keyword evidence="2" id="KW-0698">rRNA processing</keyword>
<keyword evidence="4 8" id="KW-0808">Transferase</keyword>
<keyword evidence="5" id="KW-0949">S-adenosyl-L-methionine</keyword>
<dbReference type="RefSeq" id="WP_154061556.1">
    <property type="nucleotide sequence ID" value="NZ_LR217717.1"/>
</dbReference>
<feature type="domain" description="Methyltransferase small" evidence="6">
    <location>
        <begin position="174"/>
        <end position="340"/>
    </location>
</feature>
<dbReference type="Gene3D" id="3.40.50.150">
    <property type="entry name" value="Vaccinia Virus protein VP39"/>
    <property type="match status" value="2"/>
</dbReference>
<evidence type="ECO:0000259" key="6">
    <source>
        <dbReference type="Pfam" id="PF05175"/>
    </source>
</evidence>
<dbReference type="PANTHER" id="PTHR47816:SF4">
    <property type="entry name" value="RIBOSOMAL RNA SMALL SUBUNIT METHYLTRANSFERASE C"/>
    <property type="match status" value="1"/>
</dbReference>
<dbReference type="EMBL" id="LR217717">
    <property type="protein sequence ID" value="VFP83705.1"/>
    <property type="molecule type" value="Genomic_DNA"/>
</dbReference>
<dbReference type="InterPro" id="IPR013675">
    <property type="entry name" value="Mtase_sm_N"/>
</dbReference>
<accession>A0A451DBF5</accession>
<sequence length="343" mass="40568">MNKKCTNFSNISKEHELLIKNFPILNSNTTILSGFIPEDLCYTDLFKKFIIYTQYYDLYEKILNKNKKNIIFNNFDNPYKLYEYQQLIYFWIKNKKESQLQLIYLLKYISNDCIIYIVGKKKSGINSINKIFFNYIKFKKIDYARNCCLYRGYILKKPEFFLKKFIKKYIWKNIIIYSLPGVFGYKKIDTGSNLLLSTFKKNIKGKILDIGSGTGILGITLAKKNPLINLTLIDIYNSAIWCSKKNLIENCIVGTVLFSNIYSKITEKYDLIISNPPFHNHLNINLNVITKIVKNVKKFLTKKGELRIVISSFISCNYIFKKYNINFNILLKTYYYKIYQIIK</sequence>
<feature type="domain" description="Methyltransferase small N-terminal" evidence="7">
    <location>
        <begin position="16"/>
        <end position="169"/>
    </location>
</feature>
<evidence type="ECO:0000313" key="9">
    <source>
        <dbReference type="Proteomes" id="UP000294349"/>
    </source>
</evidence>
<dbReference type="PROSITE" id="PS00092">
    <property type="entry name" value="N6_MTASE"/>
    <property type="match status" value="1"/>
</dbReference>
<dbReference type="PANTHER" id="PTHR47816">
    <property type="entry name" value="RIBOSOMAL RNA SMALL SUBUNIT METHYLTRANSFERASE C"/>
    <property type="match status" value="1"/>
</dbReference>
<keyword evidence="3 8" id="KW-0489">Methyltransferase</keyword>
<dbReference type="OrthoDB" id="9816072at2"/>
<dbReference type="GO" id="GO:0003676">
    <property type="term" value="F:nucleic acid binding"/>
    <property type="evidence" value="ECO:0007669"/>
    <property type="project" value="InterPro"/>
</dbReference>
<dbReference type="InterPro" id="IPR046977">
    <property type="entry name" value="RsmC/RlmG"/>
</dbReference>